<keyword evidence="15" id="KW-0804">Transcription</keyword>
<dbReference type="Proteomes" id="UP000538472">
    <property type="component" value="Unassembled WGS sequence"/>
</dbReference>
<feature type="compositionally biased region" description="Polar residues" evidence="17">
    <location>
        <begin position="1136"/>
        <end position="1149"/>
    </location>
</feature>
<feature type="compositionally biased region" description="Basic and acidic residues" evidence="17">
    <location>
        <begin position="1964"/>
        <end position="1975"/>
    </location>
</feature>
<feature type="region of interest" description="Disordered" evidence="17">
    <location>
        <begin position="1269"/>
        <end position="1421"/>
    </location>
</feature>
<evidence type="ECO:0000313" key="23">
    <source>
        <dbReference type="Proteomes" id="UP000538472"/>
    </source>
</evidence>
<keyword evidence="10" id="KW-0479">Metal-binding</keyword>
<feature type="non-terminal residue" evidence="22">
    <location>
        <position position="2395"/>
    </location>
</feature>
<feature type="compositionally biased region" description="Pro residues" evidence="17">
    <location>
        <begin position="126"/>
        <end position="141"/>
    </location>
</feature>
<dbReference type="FunFam" id="2.170.270.10:FF:000016">
    <property type="entry name" value="Histone-lysine N-methyltransferase"/>
    <property type="match status" value="1"/>
</dbReference>
<evidence type="ECO:0000313" key="22">
    <source>
        <dbReference type="EMBL" id="NXF40958.1"/>
    </source>
</evidence>
<dbReference type="SUPFAM" id="SSF82199">
    <property type="entry name" value="SET domain"/>
    <property type="match status" value="1"/>
</dbReference>
<dbReference type="Gene3D" id="2.170.270.10">
    <property type="entry name" value="SET domain"/>
    <property type="match status" value="1"/>
</dbReference>
<evidence type="ECO:0000256" key="3">
    <source>
        <dbReference type="ARBA" id="ARBA00012178"/>
    </source>
</evidence>
<feature type="region of interest" description="Disordered" evidence="17">
    <location>
        <begin position="198"/>
        <end position="548"/>
    </location>
</feature>
<dbReference type="FunFam" id="1.20.930.10:FF:000004">
    <property type="entry name" value="Histone-lysine N-methyltransferase"/>
    <property type="match status" value="1"/>
</dbReference>
<evidence type="ECO:0000259" key="18">
    <source>
        <dbReference type="PROSITE" id="PS50020"/>
    </source>
</evidence>
<keyword evidence="16" id="KW-0539">Nucleus</keyword>
<dbReference type="GO" id="GO:0046872">
    <property type="term" value="F:metal ion binding"/>
    <property type="evidence" value="ECO:0007669"/>
    <property type="project" value="UniProtKB-KW"/>
</dbReference>
<keyword evidence="23" id="KW-1185">Reference proteome</keyword>
<feature type="compositionally biased region" description="Polar residues" evidence="17">
    <location>
        <begin position="1871"/>
        <end position="1881"/>
    </location>
</feature>
<feature type="region of interest" description="Disordered" evidence="17">
    <location>
        <begin position="2010"/>
        <end position="2096"/>
    </location>
</feature>
<feature type="compositionally biased region" description="Basic and acidic residues" evidence="17">
    <location>
        <begin position="1122"/>
        <end position="1132"/>
    </location>
</feature>
<feature type="compositionally biased region" description="Low complexity" evidence="17">
    <location>
        <begin position="1058"/>
        <end position="1070"/>
    </location>
</feature>
<feature type="domain" description="Post-SET" evidence="20">
    <location>
        <begin position="1653"/>
        <end position="1669"/>
    </location>
</feature>
<organism evidence="22 23">
    <name type="scientific">Nyctibius bracteatus</name>
    <name type="common">Rufous potoo</name>
    <dbReference type="NCBI Taxonomy" id="48426"/>
    <lineage>
        <taxon>Eukaryota</taxon>
        <taxon>Metazoa</taxon>
        <taxon>Chordata</taxon>
        <taxon>Craniata</taxon>
        <taxon>Vertebrata</taxon>
        <taxon>Euteleostomi</taxon>
        <taxon>Archelosauria</taxon>
        <taxon>Archosauria</taxon>
        <taxon>Dinosauria</taxon>
        <taxon>Saurischia</taxon>
        <taxon>Theropoda</taxon>
        <taxon>Coelurosauria</taxon>
        <taxon>Aves</taxon>
        <taxon>Neognathae</taxon>
        <taxon>Neoaves</taxon>
        <taxon>Strisores</taxon>
        <taxon>Caprimulgiformes</taxon>
        <taxon>Nyctibiidae</taxon>
        <taxon>Nyctibius</taxon>
    </lineage>
</organism>
<dbReference type="InterPro" id="IPR006560">
    <property type="entry name" value="AWS_dom"/>
</dbReference>
<name>A0A7K8TGB8_9AVES</name>
<feature type="region of interest" description="Disordered" evidence="17">
    <location>
        <begin position="649"/>
        <end position="744"/>
    </location>
</feature>
<feature type="compositionally biased region" description="Basic and acidic residues" evidence="17">
    <location>
        <begin position="390"/>
        <end position="401"/>
    </location>
</feature>
<dbReference type="SMART" id="SM00317">
    <property type="entry name" value="SET"/>
    <property type="match status" value="1"/>
</dbReference>
<feature type="region of interest" description="Disordered" evidence="17">
    <location>
        <begin position="1817"/>
        <end position="1855"/>
    </location>
</feature>
<dbReference type="Gene3D" id="1.20.930.10">
    <property type="entry name" value="Conserved domain common to transcription factors TFIIS, elongin A, CRSP70"/>
    <property type="match status" value="1"/>
</dbReference>
<dbReference type="Pfam" id="PF00397">
    <property type="entry name" value="WW"/>
    <property type="match status" value="1"/>
</dbReference>
<feature type="compositionally biased region" description="Basic and acidic residues" evidence="17">
    <location>
        <begin position="1363"/>
        <end position="1382"/>
    </location>
</feature>
<feature type="compositionally biased region" description="Pro residues" evidence="17">
    <location>
        <begin position="153"/>
        <end position="166"/>
    </location>
</feature>
<keyword evidence="9" id="KW-0949">S-adenosyl-L-methionine</keyword>
<dbReference type="Pfam" id="PF00856">
    <property type="entry name" value="SET"/>
    <property type="match status" value="1"/>
</dbReference>
<feature type="region of interest" description="Disordered" evidence="17">
    <location>
        <begin position="990"/>
        <end position="1253"/>
    </location>
</feature>
<accession>A0A7K8TGB8</accession>
<feature type="region of interest" description="Disordered" evidence="17">
    <location>
        <begin position="1897"/>
        <end position="1975"/>
    </location>
</feature>
<evidence type="ECO:0000256" key="12">
    <source>
        <dbReference type="ARBA" id="ARBA00022833"/>
    </source>
</evidence>
<evidence type="ECO:0000256" key="13">
    <source>
        <dbReference type="ARBA" id="ARBA00022853"/>
    </source>
</evidence>
<feature type="compositionally biased region" description="Basic and acidic residues" evidence="17">
    <location>
        <begin position="302"/>
        <end position="367"/>
    </location>
</feature>
<keyword evidence="14" id="KW-0805">Transcription regulation</keyword>
<feature type="compositionally biased region" description="Acidic residues" evidence="17">
    <location>
        <begin position="1310"/>
        <end position="1321"/>
    </location>
</feature>
<comment type="subcellular location">
    <subcellularLocation>
        <location evidence="2">Chromosome</location>
    </subcellularLocation>
    <subcellularLocation>
        <location evidence="1">Nucleus</location>
    </subcellularLocation>
</comment>
<feature type="compositionally biased region" description="Basic and acidic residues" evidence="17">
    <location>
        <begin position="2014"/>
        <end position="2025"/>
    </location>
</feature>
<keyword evidence="5" id="KW-0217">Developmental protein</keyword>
<keyword evidence="4" id="KW-0158">Chromosome</keyword>
<dbReference type="InterPro" id="IPR003616">
    <property type="entry name" value="Post-SET_dom"/>
</dbReference>
<dbReference type="InterPro" id="IPR044437">
    <property type="entry name" value="SETD2/Set2_SET"/>
</dbReference>
<dbReference type="GO" id="GO:0030154">
    <property type="term" value="P:cell differentiation"/>
    <property type="evidence" value="ECO:0007669"/>
    <property type="project" value="UniProtKB-KW"/>
</dbReference>
<evidence type="ECO:0000256" key="2">
    <source>
        <dbReference type="ARBA" id="ARBA00004286"/>
    </source>
</evidence>
<proteinExistence type="predicted"/>
<evidence type="ECO:0000259" key="19">
    <source>
        <dbReference type="PROSITE" id="PS50280"/>
    </source>
</evidence>
<feature type="compositionally biased region" description="Acidic residues" evidence="17">
    <location>
        <begin position="1953"/>
        <end position="1963"/>
    </location>
</feature>
<keyword evidence="8 22" id="KW-0808">Transferase</keyword>
<dbReference type="EC" id="2.1.1.359" evidence="3"/>
<feature type="compositionally biased region" description="Basic and acidic residues" evidence="17">
    <location>
        <begin position="2065"/>
        <end position="2074"/>
    </location>
</feature>
<feature type="compositionally biased region" description="Polar residues" evidence="17">
    <location>
        <begin position="993"/>
        <end position="1002"/>
    </location>
</feature>
<keyword evidence="12" id="KW-0862">Zinc</keyword>
<evidence type="ECO:0000256" key="4">
    <source>
        <dbReference type="ARBA" id="ARBA00022454"/>
    </source>
</evidence>
<dbReference type="SMART" id="SM00508">
    <property type="entry name" value="PostSET"/>
    <property type="match status" value="1"/>
</dbReference>
<feature type="compositionally biased region" description="Basic and acidic residues" evidence="17">
    <location>
        <begin position="206"/>
        <end position="233"/>
    </location>
</feature>
<comment type="caution">
    <text evidence="22">The sequence shown here is derived from an EMBL/GenBank/DDBJ whole genome shotgun (WGS) entry which is preliminary data.</text>
</comment>
<keyword evidence="13" id="KW-0156">Chromatin regulator</keyword>
<dbReference type="GO" id="GO:0005634">
    <property type="term" value="C:nucleus"/>
    <property type="evidence" value="ECO:0007669"/>
    <property type="project" value="UniProtKB-SubCell"/>
</dbReference>
<sequence>QGKPETVQKAGFVKGLVFKGVASSRFLPKGTKTKVNLEEQGRQKVSFSFSLTKKTLPNRFLTGLGNEKQNETQNSPAVPLQSDFNPKSKMDLGDAAGAAEESSPPKPKVELGKIHFKKHLLNVTAKPPPATAATLPPPPVTEPVALATDFLSTPPPPPPPPPPPTASPAASMPVPAAAALPQLPVTLMSTLLLSPPVEAEVPTSKEPCHVLSKEASEPDVKQDAVSRGSEERVSQNPPEQTEITPQKEDSHIGKEDEVSDSSKGAPLCSRRQGSKRKFSQSDGALLGSESDEDSVRTSSSQRSHEPKVSSTEKERDARRSSASLRGDDLGKSSSRSRSDRDEKYSSYSKSERDSRYGSSRSRSDRERRRSRSHSRSRSDRSSRTSSSYSRSERSHYYESDRRYHRSSPYRERSRYSRSYADSRARESSDSEDEYRRTHSRSSDSRRTSSHSSSSYRDSRASYSKTDRDSKVESSHADVERRGRSSSRADRDAKRTSESEVTKRCSPLDELGYRKGTSHSKPDSNVNSSRYKPTPSKTPAPKPEKFKSSFCCTESSDELKQQPSSLDLETSCLKSNEIRVSIVRRFEREKTLSPLKQLDSPAFKKADESKAGFADSKSEELTGNECHDSVKEQETLLKVKPDQLRTYFPMELSVNGSPEGRADGLATSSASKPEEVAASSDVCRSEASPVVKMSPSYPLPSNGFESASQEQEPDDSGVQSSECNSVFRQAEAPLPQQQGEASPLPVVNVDHTKTGLKQLDDEATQCDKTKEPVFCYISDDATAALYHSEVEIEAEPVDLKVTSETFLDVQVEPQTVTCDYESTEDHHSTSACDDEHGLPCHQISLAVESSSRDLSQDGCSPRNHPVPEESVSSKWDVPPPDGHQELLQQSEAEEMLQLDTQHVNLGSAKGKAAFQDEHSYYSEVPLEHRSREVMEESAVCTEGVGPDDLRVRCPGVLAEKDEGDEPLVASAFPDALFPSCDVIVTTEETETVTQAPTCDSSGSAAEFVPAGHDGYSDTGESDSEDSDTEDSESDDDAPRKRLQSVVVVPKNSTIALEESSPGSSRSSQGNRRFSDHWDDERPEPSRPYYEERMENIASKGGPQVESRCSPRGMERSPATSTELSRKEMEELRPDLCQPQSDGVDSTSQADLTADSHGKPNADERITLKELMSVGRPTVRQDEQPFCLPESFEGPDKSRHQMSSSRPDSRQGKGGPNQCGLGEFSRAPTTEDVGGLGWEFSQSETPSSTYQQPDSSFGAYSAYVYQPGSGAYGSSQSYWQGNGYWDARSASRPSAVNYERIQGQVPDSLTEDHEEYEEDDRWDDDCKPRFSSPSSKCQGPEQKEKGSVQAHEISSNSTKEPGPAGEKKEEVKVLEKNDVKERGPPKKRRPELESDSESDMDSRGEKKKVKAQGEQVESAPQDSSMVGRLCIMEDFRDPQRWKEFAKQGKMPCYFDLIEENVYLTERKKNKSHRDIKRMLCECPPLSKEERAQGEVACGEDCLNRLLMIECSSRCPNGDYCSNRRFQKKQHADVEVILTEKKGWGLRAAKDLPSNTFVLEYCGEVLDHKEFKARVKEYARNKNIHYYFMALKNDEIIDATQKGNCSRFMNHSCEPNCETQKWTVNGQLRVGFFTTKLVPSGSELTFDYQFQRYGKEAQKCFCGSANCRGYLGGENRVSIRAAGGKMKKERSRKKDSVDGELEALLENGEGLSDKNQVLSLSRLMVRIETLEQKLTCLKLIQNTHSQSCLKSFLECHGLSLLWIWMTELGDGRGSTTNNLKLQLEIMKTLELLPIPTKNMLEESKVLPVIQRWAQTKTAVPQLSEGDGYSSENTSRAHTPLNTPDLSTKQSAEGDTDTPKKLVFRRLKIISENSMDSAISDTTSELEGKEGKEDLDQLEGAPVEVSEEQQQEIKAAVDAPVESSKPQAAELEAEPEAEVKESNNAKLEEPMMMETPSQDEEEGVSDVESERSQEQTDKIVDVSDLATRLLDSWKELKVRGTYRRHLKILFHPFSPTADRGRETTGHKDQPPTPKNPILSRERDPERQSQSKEKKRRRDSLSPPSSAYERGTKRPEDRQVVWQYDTPASSKKKVRLKDRNKLSTEERRKLFEQEVAQREAQKQQQQLQNLGMTSPLPYDSMGYGTPHHSFIGYPPGYPMQAYVDPSNPNAGKVLLPTPTMDSMCSPAAYEHPQTLVGHTVEPTLTTSQPVPVVQHVATTMEVTTPQYVAQSDTVVHQEANVTVLPVATPGAVQSQSYGVWDSSQQTVAVQQQYSPAQSQPAIYYQGQTCQTVYGVTSPYSQTTPPIVQSYAQPGLQYIQGQQIYTAHPQGVIVQPPTAVTTIVAAGQPQPIQQPELVVTNNLLDLPPPSPPKPKTIVLPPNWKTARDPEGKIYYYHVVTR</sequence>
<gene>
    <name evidence="22" type="primary">Setd2_0</name>
    <name evidence="22" type="ORF">NYCBRA_R13064</name>
</gene>
<dbReference type="GO" id="GO:0010468">
    <property type="term" value="P:regulation of gene expression"/>
    <property type="evidence" value="ECO:0007669"/>
    <property type="project" value="TreeGrafter"/>
</dbReference>
<protein>
    <recommendedName>
        <fullName evidence="3">[histone H3]-lysine(36) N-trimethyltransferase</fullName>
        <ecNumber evidence="3">2.1.1.359</ecNumber>
    </recommendedName>
</protein>
<evidence type="ECO:0000256" key="16">
    <source>
        <dbReference type="ARBA" id="ARBA00023242"/>
    </source>
</evidence>
<evidence type="ECO:0000256" key="1">
    <source>
        <dbReference type="ARBA" id="ARBA00004123"/>
    </source>
</evidence>
<feature type="region of interest" description="Disordered" evidence="17">
    <location>
        <begin position="602"/>
        <end position="633"/>
    </location>
</feature>
<feature type="compositionally biased region" description="Basic and acidic residues" evidence="17">
    <location>
        <begin position="2035"/>
        <end position="2047"/>
    </location>
</feature>
<dbReference type="PANTHER" id="PTHR46711:SF1">
    <property type="entry name" value="HISTONE-LYSINE N-METHYLTRANSFERASE SETD2"/>
    <property type="match status" value="1"/>
</dbReference>
<feature type="compositionally biased region" description="Basic and acidic residues" evidence="17">
    <location>
        <begin position="1152"/>
        <end position="1166"/>
    </location>
</feature>
<dbReference type="InterPro" id="IPR035441">
    <property type="entry name" value="TFIIS/LEDGF_dom_sf"/>
</dbReference>
<feature type="region of interest" description="Disordered" evidence="17">
    <location>
        <begin position="122"/>
        <end position="173"/>
    </location>
</feature>
<evidence type="ECO:0000256" key="15">
    <source>
        <dbReference type="ARBA" id="ARBA00023163"/>
    </source>
</evidence>
<evidence type="ECO:0000256" key="14">
    <source>
        <dbReference type="ARBA" id="ARBA00023015"/>
    </source>
</evidence>
<feature type="compositionally biased region" description="Basic and acidic residues" evidence="17">
    <location>
        <begin position="408"/>
        <end position="446"/>
    </location>
</feature>
<feature type="compositionally biased region" description="Basic and acidic residues" evidence="17">
    <location>
        <begin position="1933"/>
        <end position="1945"/>
    </location>
</feature>
<dbReference type="PANTHER" id="PTHR46711">
    <property type="entry name" value="HISTONE-LYSINE N-METHYLTRANSFERASE SETD2"/>
    <property type="match status" value="1"/>
</dbReference>
<dbReference type="GO" id="GO:0140955">
    <property type="term" value="F:histone H3K36 trimethyltransferase activity"/>
    <property type="evidence" value="ECO:0007669"/>
    <property type="project" value="UniProtKB-EC"/>
</dbReference>
<dbReference type="GO" id="GO:0005694">
    <property type="term" value="C:chromosome"/>
    <property type="evidence" value="ECO:0007669"/>
    <property type="project" value="UniProtKB-SubCell"/>
</dbReference>
<dbReference type="InterPro" id="IPR042294">
    <property type="entry name" value="SETD2_animal"/>
</dbReference>
<feature type="compositionally biased region" description="Basic and acidic residues" evidence="17">
    <location>
        <begin position="456"/>
        <end position="512"/>
    </location>
</feature>
<feature type="compositionally biased region" description="Acidic residues" evidence="17">
    <location>
        <begin position="1018"/>
        <end position="1034"/>
    </location>
</feature>
<dbReference type="PROSITE" id="PS50020">
    <property type="entry name" value="WW_DOMAIN_2"/>
    <property type="match status" value="1"/>
</dbReference>
<dbReference type="InterPro" id="IPR001202">
    <property type="entry name" value="WW_dom"/>
</dbReference>
<feature type="compositionally biased region" description="Polar residues" evidence="17">
    <location>
        <begin position="234"/>
        <end position="244"/>
    </location>
</feature>
<evidence type="ECO:0000256" key="7">
    <source>
        <dbReference type="ARBA" id="ARBA00022603"/>
    </source>
</evidence>
<dbReference type="InterPro" id="IPR001214">
    <property type="entry name" value="SET_dom"/>
</dbReference>
<feature type="region of interest" description="Disordered" evidence="17">
    <location>
        <begin position="61"/>
        <end position="110"/>
    </location>
</feature>
<evidence type="ECO:0000256" key="5">
    <source>
        <dbReference type="ARBA" id="ARBA00022473"/>
    </source>
</evidence>
<dbReference type="CDD" id="cd19172">
    <property type="entry name" value="SET_SETD2"/>
    <property type="match status" value="1"/>
</dbReference>
<feature type="domain" description="SET" evidence="19">
    <location>
        <begin position="1529"/>
        <end position="1646"/>
    </location>
</feature>
<evidence type="ECO:0000256" key="11">
    <source>
        <dbReference type="ARBA" id="ARBA00022782"/>
    </source>
</evidence>
<feature type="domain" description="WW" evidence="18">
    <location>
        <begin position="2371"/>
        <end position="2395"/>
    </location>
</feature>
<evidence type="ECO:0000256" key="10">
    <source>
        <dbReference type="ARBA" id="ARBA00022723"/>
    </source>
</evidence>
<dbReference type="GO" id="GO:0032259">
    <property type="term" value="P:methylation"/>
    <property type="evidence" value="ECO:0007669"/>
    <property type="project" value="UniProtKB-KW"/>
</dbReference>
<dbReference type="PROSITE" id="PS50868">
    <property type="entry name" value="POST_SET"/>
    <property type="match status" value="1"/>
</dbReference>
<keyword evidence="11" id="KW-0221">Differentiation</keyword>
<dbReference type="PROSITE" id="PS51215">
    <property type="entry name" value="AWS"/>
    <property type="match status" value="1"/>
</dbReference>
<dbReference type="PROSITE" id="PS50280">
    <property type="entry name" value="SET"/>
    <property type="match status" value="1"/>
</dbReference>
<dbReference type="SMART" id="SM00570">
    <property type="entry name" value="AWS"/>
    <property type="match status" value="1"/>
</dbReference>
<evidence type="ECO:0000256" key="8">
    <source>
        <dbReference type="ARBA" id="ARBA00022679"/>
    </source>
</evidence>
<feature type="domain" description="AWS" evidence="21">
    <location>
        <begin position="1473"/>
        <end position="1527"/>
    </location>
</feature>
<feature type="compositionally biased region" description="Basic and acidic residues" evidence="17">
    <location>
        <begin position="245"/>
        <end position="256"/>
    </location>
</feature>
<reference evidence="22 23" key="1">
    <citation type="submission" date="2019-09" db="EMBL/GenBank/DDBJ databases">
        <title>Bird 10,000 Genomes (B10K) Project - Family phase.</title>
        <authorList>
            <person name="Zhang G."/>
        </authorList>
    </citation>
    <scope>NUCLEOTIDE SEQUENCE [LARGE SCALE GENOMIC DNA]</scope>
    <source>
        <strain evidence="22">B10K-CU-031-10</strain>
        <tissue evidence="22">Muscle</tissue>
    </source>
</reference>
<dbReference type="InterPro" id="IPR046341">
    <property type="entry name" value="SET_dom_sf"/>
</dbReference>
<dbReference type="CDD" id="cd00201">
    <property type="entry name" value="WW"/>
    <property type="match status" value="1"/>
</dbReference>
<evidence type="ECO:0000256" key="17">
    <source>
        <dbReference type="SAM" id="MobiDB-lite"/>
    </source>
</evidence>
<evidence type="ECO:0000256" key="6">
    <source>
        <dbReference type="ARBA" id="ARBA00022553"/>
    </source>
</evidence>
<dbReference type="EMBL" id="VWZB01003292">
    <property type="protein sequence ID" value="NXF40958.1"/>
    <property type="molecule type" value="Genomic_DNA"/>
</dbReference>
<evidence type="ECO:0000259" key="21">
    <source>
        <dbReference type="PROSITE" id="PS51215"/>
    </source>
</evidence>
<dbReference type="Gene3D" id="2.20.70.10">
    <property type="match status" value="1"/>
</dbReference>
<feature type="compositionally biased region" description="Polar residues" evidence="17">
    <location>
        <begin position="1826"/>
        <end position="1849"/>
    </location>
</feature>
<evidence type="ECO:0000259" key="20">
    <source>
        <dbReference type="PROSITE" id="PS50868"/>
    </source>
</evidence>
<feature type="region of interest" description="Disordered" evidence="17">
    <location>
        <begin position="1871"/>
        <end position="1890"/>
    </location>
</feature>
<feature type="compositionally biased region" description="Polar residues" evidence="17">
    <location>
        <begin position="716"/>
        <end position="726"/>
    </location>
</feature>
<feature type="compositionally biased region" description="Polar residues" evidence="17">
    <location>
        <begin position="1238"/>
        <end position="1253"/>
    </location>
</feature>
<feature type="compositionally biased region" description="Basic and acidic residues" evidence="17">
    <location>
        <begin position="1071"/>
        <end position="1093"/>
    </location>
</feature>
<dbReference type="Pfam" id="PF17907">
    <property type="entry name" value="AWS"/>
    <property type="match status" value="1"/>
</dbReference>
<evidence type="ECO:0000256" key="9">
    <source>
        <dbReference type="ARBA" id="ARBA00022691"/>
    </source>
</evidence>
<keyword evidence="6" id="KW-0597">Phosphoprotein</keyword>
<feature type="region of interest" description="Disordered" evidence="17">
    <location>
        <begin position="850"/>
        <end position="883"/>
    </location>
</feature>
<feature type="non-terminal residue" evidence="22">
    <location>
        <position position="1"/>
    </location>
</feature>
<keyword evidence="7 22" id="KW-0489">Methyltransferase</keyword>